<proteinExistence type="inferred from homology"/>
<dbReference type="PROSITE" id="PS51898">
    <property type="entry name" value="TYR_RECOMBINASE"/>
    <property type="match status" value="1"/>
</dbReference>
<dbReference type="EMBL" id="JAFBCL010000001">
    <property type="protein sequence ID" value="MBM7814373.1"/>
    <property type="molecule type" value="Genomic_DNA"/>
</dbReference>
<dbReference type="InterPro" id="IPR010998">
    <property type="entry name" value="Integrase_recombinase_N"/>
</dbReference>
<dbReference type="Pfam" id="PF00589">
    <property type="entry name" value="Phage_integrase"/>
    <property type="match status" value="1"/>
</dbReference>
<dbReference type="InterPro" id="IPR050090">
    <property type="entry name" value="Tyrosine_recombinase_XerCD"/>
</dbReference>
<name>A0ABS2SGH5_9PSEU</name>
<dbReference type="InterPro" id="IPR011010">
    <property type="entry name" value="DNA_brk_join_enz"/>
</dbReference>
<dbReference type="RefSeq" id="WP_239562356.1">
    <property type="nucleotide sequence ID" value="NZ_JAFBCL010000001.1"/>
</dbReference>
<dbReference type="PANTHER" id="PTHR30349:SF41">
    <property type="entry name" value="INTEGRASE_RECOMBINASE PROTEIN MJ0367-RELATED"/>
    <property type="match status" value="1"/>
</dbReference>
<dbReference type="PANTHER" id="PTHR30349">
    <property type="entry name" value="PHAGE INTEGRASE-RELATED"/>
    <property type="match status" value="1"/>
</dbReference>
<feature type="domain" description="Tyr recombinase" evidence="5">
    <location>
        <begin position="140"/>
        <end position="324"/>
    </location>
</feature>
<accession>A0ABS2SGH5</accession>
<evidence type="ECO:0000259" key="5">
    <source>
        <dbReference type="PROSITE" id="PS51898"/>
    </source>
</evidence>
<sequence length="354" mass="39475">MSTDPKTVQAARLLIAQLGLTPQDLMWVPADIPTFAQYVPKVVAASGPGAARTYGTYWTRITETFGHRRLDEVTATDIEILKRHLVANRRIRRNDRGGQSVAEHLVSAMRAIYTQAINDNLLPPHHNPALKVAKPRPRPTTRYALASNEVAALSDALTTSGHDAVLDTLLFRLHLESACRRGGALALREEDIEPTSCLIRLREKNNTVRLQPISPTLIASLLAHREHRGNGKPTTEPLLRHHNGTPINRRRYDRMWQRLAVRIPWVAARNISTHWLRHTTLTWVDRHYGPSVTRGYAGHSHPRGDNVTGTYTKATLPEIATALAAYTREPHPLATTPPPNGGLPLFPTFTPVRP</sequence>
<evidence type="ECO:0000256" key="1">
    <source>
        <dbReference type="ARBA" id="ARBA00008857"/>
    </source>
</evidence>
<keyword evidence="7" id="KW-1185">Reference proteome</keyword>
<comment type="caution">
    <text evidence="6">The sequence shown here is derived from an EMBL/GenBank/DDBJ whole genome shotgun (WGS) entry which is preliminary data.</text>
</comment>
<dbReference type="InterPro" id="IPR013762">
    <property type="entry name" value="Integrase-like_cat_sf"/>
</dbReference>
<evidence type="ECO:0000256" key="2">
    <source>
        <dbReference type="ARBA" id="ARBA00023125"/>
    </source>
</evidence>
<evidence type="ECO:0000313" key="6">
    <source>
        <dbReference type="EMBL" id="MBM7814373.1"/>
    </source>
</evidence>
<dbReference type="CDD" id="cd00397">
    <property type="entry name" value="DNA_BRE_C"/>
    <property type="match status" value="1"/>
</dbReference>
<evidence type="ECO:0000313" key="7">
    <source>
        <dbReference type="Proteomes" id="UP001195724"/>
    </source>
</evidence>
<keyword evidence="3" id="KW-0233">DNA recombination</keyword>
<evidence type="ECO:0000256" key="3">
    <source>
        <dbReference type="ARBA" id="ARBA00023172"/>
    </source>
</evidence>
<feature type="region of interest" description="Disordered" evidence="4">
    <location>
        <begin position="333"/>
        <end position="354"/>
    </location>
</feature>
<dbReference type="SUPFAM" id="SSF56349">
    <property type="entry name" value="DNA breaking-rejoining enzymes"/>
    <property type="match status" value="1"/>
</dbReference>
<keyword evidence="2" id="KW-0238">DNA-binding</keyword>
<dbReference type="InterPro" id="IPR002104">
    <property type="entry name" value="Integrase_catalytic"/>
</dbReference>
<gene>
    <name evidence="6" type="ORF">JOE68_005238</name>
</gene>
<dbReference type="Gene3D" id="1.10.443.10">
    <property type="entry name" value="Intergrase catalytic core"/>
    <property type="match status" value="1"/>
</dbReference>
<dbReference type="Proteomes" id="UP001195724">
    <property type="component" value="Unassembled WGS sequence"/>
</dbReference>
<reference evidence="6 7" key="1">
    <citation type="submission" date="2021-01" db="EMBL/GenBank/DDBJ databases">
        <title>Sequencing the genomes of 1000 actinobacteria strains.</title>
        <authorList>
            <person name="Klenk H.-P."/>
        </authorList>
    </citation>
    <scope>NUCLEOTIDE SEQUENCE [LARGE SCALE GENOMIC DNA]</scope>
    <source>
        <strain evidence="6 7">DSM 44581</strain>
    </source>
</reference>
<protein>
    <submittedName>
        <fullName evidence="6">Integrase</fullName>
    </submittedName>
</protein>
<evidence type="ECO:0000256" key="4">
    <source>
        <dbReference type="SAM" id="MobiDB-lite"/>
    </source>
</evidence>
<comment type="similarity">
    <text evidence="1">Belongs to the 'phage' integrase family.</text>
</comment>
<dbReference type="Gene3D" id="1.10.150.130">
    <property type="match status" value="1"/>
</dbReference>
<organism evidence="6 7">
    <name type="scientific">Saccharothrix algeriensis</name>
    <dbReference type="NCBI Taxonomy" id="173560"/>
    <lineage>
        <taxon>Bacteria</taxon>
        <taxon>Bacillati</taxon>
        <taxon>Actinomycetota</taxon>
        <taxon>Actinomycetes</taxon>
        <taxon>Pseudonocardiales</taxon>
        <taxon>Pseudonocardiaceae</taxon>
        <taxon>Saccharothrix</taxon>
    </lineage>
</organism>